<dbReference type="InterPro" id="IPR013989">
    <property type="entry name" value="Dev_and_cell_death_domain"/>
</dbReference>
<feature type="region of interest" description="Disordered" evidence="1">
    <location>
        <begin position="276"/>
        <end position="418"/>
    </location>
</feature>
<accession>A0ABD1YQG6</accession>
<feature type="compositionally biased region" description="Basic and acidic residues" evidence="1">
    <location>
        <begin position="311"/>
        <end position="358"/>
    </location>
</feature>
<dbReference type="Pfam" id="PF10539">
    <property type="entry name" value="Dev_Cell_Death"/>
    <property type="match status" value="1"/>
</dbReference>
<comment type="caution">
    <text evidence="3">The sequence shown here is derived from an EMBL/GenBank/DDBJ whole genome shotgun (WGS) entry which is preliminary data.</text>
</comment>
<evidence type="ECO:0000313" key="3">
    <source>
        <dbReference type="EMBL" id="KAL2633017.1"/>
    </source>
</evidence>
<feature type="domain" description="DCD" evidence="2">
    <location>
        <begin position="435"/>
        <end position="564"/>
    </location>
</feature>
<feature type="compositionally biased region" description="Polar residues" evidence="1">
    <location>
        <begin position="359"/>
        <end position="384"/>
    </location>
</feature>
<feature type="compositionally biased region" description="Basic and acidic residues" evidence="1">
    <location>
        <begin position="792"/>
        <end position="803"/>
    </location>
</feature>
<evidence type="ECO:0000313" key="4">
    <source>
        <dbReference type="Proteomes" id="UP001605036"/>
    </source>
</evidence>
<feature type="compositionally biased region" description="Basic and acidic residues" evidence="1">
    <location>
        <begin position="283"/>
        <end position="299"/>
    </location>
</feature>
<feature type="region of interest" description="Disordered" evidence="1">
    <location>
        <begin position="1165"/>
        <end position="1197"/>
    </location>
</feature>
<keyword evidence="4" id="KW-1185">Reference proteome</keyword>
<dbReference type="PROSITE" id="PS51222">
    <property type="entry name" value="DCD"/>
    <property type="match status" value="1"/>
</dbReference>
<organism evidence="3 4">
    <name type="scientific">Riccia fluitans</name>
    <dbReference type="NCBI Taxonomy" id="41844"/>
    <lineage>
        <taxon>Eukaryota</taxon>
        <taxon>Viridiplantae</taxon>
        <taxon>Streptophyta</taxon>
        <taxon>Embryophyta</taxon>
        <taxon>Marchantiophyta</taxon>
        <taxon>Marchantiopsida</taxon>
        <taxon>Marchantiidae</taxon>
        <taxon>Marchantiales</taxon>
        <taxon>Ricciaceae</taxon>
        <taxon>Riccia</taxon>
    </lineage>
</organism>
<reference evidence="3 4" key="1">
    <citation type="submission" date="2024-09" db="EMBL/GenBank/DDBJ databases">
        <title>Chromosome-scale assembly of Riccia fluitans.</title>
        <authorList>
            <person name="Paukszto L."/>
            <person name="Sawicki J."/>
            <person name="Karawczyk K."/>
            <person name="Piernik-Szablinska J."/>
            <person name="Szczecinska M."/>
            <person name="Mazdziarz M."/>
        </authorList>
    </citation>
    <scope>NUCLEOTIDE SEQUENCE [LARGE SCALE GENOMIC DNA]</scope>
    <source>
        <strain evidence="3">Rf_01</strain>
        <tissue evidence="3">Aerial parts of the thallus</tissue>
    </source>
</reference>
<dbReference type="PANTHER" id="PTHR46444">
    <property type="entry name" value="DCD (DEVELOPMENT AND CELL DEATH) DOMAIN PROTEIN-RELATED"/>
    <property type="match status" value="1"/>
</dbReference>
<sequence>MTDQQYQLYMPRSGKAPLLRSQGPHHNPNAAAVRDARALDLYPRSSYVQNPGRLGKHSEYIMSVPRAQLMSDRRSSLPGAYIDANQSYVNNSNSRILPTRVIAAEAAEVFPYPSSARPLVSSISSSALGAADFLQTRRADIASAYGHSPARGAHLGRLGRLDDSVTSKEGLRTSGAYGGLGKFPMSSYEDQELTASRLAAMQHGVLGSGEGARKARDMERYLLAVQPEKLVRYAATCLSPEPAVKRARLAMMANNVAPPPELDVYSNYRQAKLRRTAAIESNIRQERRTDRPGRDRDRSFGTGSGSGLNQRRKEKERGESNQEKRSKSDENTRGSDKKGDGSKDVRSANDSEVPKRDNGNVSQVHNSSGGGSHISQKQTSIQNEGHQETGKEDTDNLDSDKDSELGSLGADLSDFDDENDLKKKKSKELDTVIDAPLDGMIFGCSSTTFYECMRLKLFGLPTKNKDDVMRVAPGTKLFLFNFDTKELSGIFEAISHGGMMVQPDAFREFGSFPAQVQVTCAEQCPNIHLSDFKNIIKDNFVSSFKFKFTLNSSQVKDLIKLFRRAARIQPQIQQRQESSLLRRYTHEPISSSEDYMLSSHHSRQSYSQHSQASFGLSSNSYASKVKFLSTKSKLHHGGSSRRGPRERRKKRKVVKECPDSPKADNCSSLKQPEEMDDKPDITKHISESHEDVVPSNISVLDGKVIVTDNSQKLKKTVEAADTMPNSKGTDPPEQNPDICTSEHELLLGLQSEDCDGKQVSFIEGSSNSGKCGLAGERSEEQGKGHNVQRGALDSHENVTRDSDCSATSIGMEEDLSAAKTPEHLVDLFSSSKKDMNVASNVPPEEEKGQPLEGTSEYDGVVLEHPEENQNISVRCSAILSPQPAREVPVKDSADDSEEEYDEEIVYGLTDDEKRLMDSSTADSMYTSTNVSDSSLTLVKDGREDKSEQLDTVCENEKDHLASEPLVSNHEECLNQTGQDKPEEGGRCKEMNLDVNSNYGNMMNSCHSNDGPASGTKSMCSKAEEDEEMVSIDFDDVRCEDAKTQEAVKAVNFLKVDEVEEVDVSEPCERGALEDMIQGMDNIISAAKGQSPGSDSTEILETETEFVFYKFYEAEDEEDIVDYGSSSEATHENEDEDELALVREVYGDMPEEAESEDQEQTLKLSEAHNGERHEIDQDDEYLSLPEASSEDEDLADTVDTLADSGQEVLQQESK</sequence>
<dbReference type="Proteomes" id="UP001605036">
    <property type="component" value="Unassembled WGS sequence"/>
</dbReference>
<dbReference type="AlphaFoldDB" id="A0ABD1YQG6"/>
<evidence type="ECO:0000259" key="2">
    <source>
        <dbReference type="PROSITE" id="PS51222"/>
    </source>
</evidence>
<feature type="region of interest" description="Disordered" evidence="1">
    <location>
        <begin position="1118"/>
        <end position="1137"/>
    </location>
</feature>
<evidence type="ECO:0000256" key="1">
    <source>
        <dbReference type="SAM" id="MobiDB-lite"/>
    </source>
</evidence>
<feature type="region of interest" description="Disordered" evidence="1">
    <location>
        <begin position="765"/>
        <end position="804"/>
    </location>
</feature>
<dbReference type="EMBL" id="JBHFFA010000003">
    <property type="protein sequence ID" value="KAL2633017.1"/>
    <property type="molecule type" value="Genomic_DNA"/>
</dbReference>
<feature type="region of interest" description="Disordered" evidence="1">
    <location>
        <begin position="835"/>
        <end position="854"/>
    </location>
</feature>
<dbReference type="PANTHER" id="PTHR46444:SF19">
    <property type="entry name" value="OS02G0745600 PROTEIN"/>
    <property type="match status" value="1"/>
</dbReference>
<name>A0ABD1YQG6_9MARC</name>
<feature type="compositionally biased region" description="Basic and acidic residues" evidence="1">
    <location>
        <begin position="1165"/>
        <end position="1174"/>
    </location>
</feature>
<dbReference type="SMART" id="SM00767">
    <property type="entry name" value="DCD"/>
    <property type="match status" value="1"/>
</dbReference>
<proteinExistence type="predicted"/>
<protein>
    <recommendedName>
        <fullName evidence="2">DCD domain-containing protein</fullName>
    </recommendedName>
</protein>
<feature type="compositionally biased region" description="Basic residues" evidence="1">
    <location>
        <begin position="632"/>
        <end position="653"/>
    </location>
</feature>
<feature type="compositionally biased region" description="Basic and acidic residues" evidence="1">
    <location>
        <begin position="385"/>
        <end position="404"/>
    </location>
</feature>
<gene>
    <name evidence="3" type="ORF">R1flu_004496</name>
</gene>
<feature type="region of interest" description="Disordered" evidence="1">
    <location>
        <begin position="632"/>
        <end position="679"/>
    </location>
</feature>